<keyword evidence="3" id="KW-0735">Signal-anchor</keyword>
<dbReference type="PANTHER" id="PTHR11927">
    <property type="entry name" value="GALACTOSIDE 2-L-FUCOSYLTRANSFERASE"/>
    <property type="match status" value="1"/>
</dbReference>
<dbReference type="InterPro" id="IPR002516">
    <property type="entry name" value="Glyco_trans_11"/>
</dbReference>
<comment type="subcellular location">
    <subcellularLocation>
        <location evidence="3">Golgi apparatus</location>
        <location evidence="3">Golgi stack membrane</location>
        <topology evidence="3">Single-pass type II membrane protein</topology>
    </subcellularLocation>
</comment>
<comment type="caution">
    <text evidence="4">The sequence shown here is derived from an EMBL/GenBank/DDBJ whole genome shotgun (WGS) entry which is preliminary data.</text>
</comment>
<evidence type="ECO:0000256" key="3">
    <source>
        <dbReference type="RuleBase" id="RU363129"/>
    </source>
</evidence>
<keyword evidence="1 3" id="KW-0328">Glycosyltransferase</keyword>
<dbReference type="PANTHER" id="PTHR11927:SF9">
    <property type="entry name" value="L-FUCOSYLTRANSFERASE"/>
    <property type="match status" value="1"/>
</dbReference>
<keyword evidence="2 3" id="KW-0808">Transferase</keyword>
<dbReference type="OrthoDB" id="3226at2759"/>
<name>A0A6V7TMH4_MELEN</name>
<keyword evidence="3" id="KW-0325">Glycoprotein</keyword>
<evidence type="ECO:0000256" key="1">
    <source>
        <dbReference type="ARBA" id="ARBA00022676"/>
    </source>
</evidence>
<keyword evidence="3" id="KW-0812">Transmembrane</keyword>
<dbReference type="EMBL" id="CAJEWN010000005">
    <property type="protein sequence ID" value="CAD2126474.1"/>
    <property type="molecule type" value="Genomic_DNA"/>
</dbReference>
<gene>
    <name evidence="4" type="ORF">MENT_LOCUS1512</name>
</gene>
<protein>
    <recommendedName>
        <fullName evidence="3">L-Fucosyltransferase</fullName>
        <ecNumber evidence="3">2.4.1.-</ecNumber>
    </recommendedName>
</protein>
<organism evidence="4 5">
    <name type="scientific">Meloidogyne enterolobii</name>
    <name type="common">Root-knot nematode worm</name>
    <name type="synonym">Meloidogyne mayaguensis</name>
    <dbReference type="NCBI Taxonomy" id="390850"/>
    <lineage>
        <taxon>Eukaryota</taxon>
        <taxon>Metazoa</taxon>
        <taxon>Ecdysozoa</taxon>
        <taxon>Nematoda</taxon>
        <taxon>Chromadorea</taxon>
        <taxon>Rhabditida</taxon>
        <taxon>Tylenchina</taxon>
        <taxon>Tylenchomorpha</taxon>
        <taxon>Tylenchoidea</taxon>
        <taxon>Meloidogynidae</taxon>
        <taxon>Meloidogyninae</taxon>
        <taxon>Meloidogyne</taxon>
    </lineage>
</organism>
<evidence type="ECO:0000313" key="4">
    <source>
        <dbReference type="EMBL" id="CAD2126474.1"/>
    </source>
</evidence>
<comment type="similarity">
    <text evidence="3">Belongs to the glycosyltransferase 11 family.</text>
</comment>
<proteinExistence type="inferred from homology"/>
<dbReference type="GO" id="GO:0032580">
    <property type="term" value="C:Golgi cisterna membrane"/>
    <property type="evidence" value="ECO:0007669"/>
    <property type="project" value="UniProtKB-SubCell"/>
</dbReference>
<dbReference type="Proteomes" id="UP000580250">
    <property type="component" value="Unassembled WGS sequence"/>
</dbReference>
<dbReference type="Pfam" id="PF01531">
    <property type="entry name" value="Glyco_transf_11"/>
    <property type="match status" value="1"/>
</dbReference>
<comment type="pathway">
    <text evidence="3">Protein modification; protein glycosylation.</text>
</comment>
<accession>A0A6V7TMH4</accession>
<evidence type="ECO:0000256" key="2">
    <source>
        <dbReference type="ARBA" id="ARBA00022679"/>
    </source>
</evidence>
<dbReference type="GO" id="GO:0008107">
    <property type="term" value="F:galactoside 2-alpha-L-fucosyltransferase activity"/>
    <property type="evidence" value="ECO:0007669"/>
    <property type="project" value="InterPro"/>
</dbReference>
<reference evidence="4 5" key="1">
    <citation type="submission" date="2020-08" db="EMBL/GenBank/DDBJ databases">
        <authorList>
            <person name="Koutsovoulos G."/>
            <person name="Danchin GJ E."/>
        </authorList>
    </citation>
    <scope>NUCLEOTIDE SEQUENCE [LARGE SCALE GENOMIC DNA]</scope>
</reference>
<evidence type="ECO:0000313" key="5">
    <source>
        <dbReference type="Proteomes" id="UP000580250"/>
    </source>
</evidence>
<dbReference type="UniPathway" id="UPA00378"/>
<dbReference type="AlphaFoldDB" id="A0A6V7TMH4"/>
<dbReference type="GO" id="GO:0005975">
    <property type="term" value="P:carbohydrate metabolic process"/>
    <property type="evidence" value="ECO:0007669"/>
    <property type="project" value="InterPro"/>
</dbReference>
<keyword evidence="3" id="KW-0333">Golgi apparatus</keyword>
<dbReference type="CDD" id="cd11301">
    <property type="entry name" value="Fut1_Fut2_like"/>
    <property type="match status" value="1"/>
</dbReference>
<dbReference type="EC" id="2.4.1.-" evidence="3"/>
<sequence length="177" mass="20703">MGILAEIKKVDINDFYQIFQSPNSPLLIGIHARHGIDLTMHQRNQRYGHTVATSEYYKNAMEFFTKKIKNNLIIFLVISDNMSWAKRNIGGIEGSNKRIFIKYLNSGYREIDMAILAKCNHLIISTGTFSWWSAYLLQTKKNNSKIIYFGDWPKKGSLLERIVEKRDYFMPSWIPMK</sequence>